<dbReference type="InterPro" id="IPR001138">
    <property type="entry name" value="Zn2Cys6_DnaBD"/>
</dbReference>
<dbReference type="PANTHER" id="PTHR47338">
    <property type="entry name" value="ZN(II)2CYS6 TRANSCRIPTION FACTOR (EUROFUNG)-RELATED"/>
    <property type="match status" value="1"/>
</dbReference>
<reference evidence="8" key="1">
    <citation type="journal article" date="2020" name="Stud. Mycol.">
        <title>101 Dothideomycetes genomes: a test case for predicting lifestyles and emergence of pathogens.</title>
        <authorList>
            <person name="Haridas S."/>
            <person name="Albert R."/>
            <person name="Binder M."/>
            <person name="Bloem J."/>
            <person name="Labutti K."/>
            <person name="Salamov A."/>
            <person name="Andreopoulos B."/>
            <person name="Baker S."/>
            <person name="Barry K."/>
            <person name="Bills G."/>
            <person name="Bluhm B."/>
            <person name="Cannon C."/>
            <person name="Castanera R."/>
            <person name="Culley D."/>
            <person name="Daum C."/>
            <person name="Ezra D."/>
            <person name="Gonzalez J."/>
            <person name="Henrissat B."/>
            <person name="Kuo A."/>
            <person name="Liang C."/>
            <person name="Lipzen A."/>
            <person name="Lutzoni F."/>
            <person name="Magnuson J."/>
            <person name="Mondo S."/>
            <person name="Nolan M."/>
            <person name="Ohm R."/>
            <person name="Pangilinan J."/>
            <person name="Park H.-J."/>
            <person name="Ramirez L."/>
            <person name="Alfaro M."/>
            <person name="Sun H."/>
            <person name="Tritt A."/>
            <person name="Yoshinaga Y."/>
            <person name="Zwiers L.-H."/>
            <person name="Turgeon B."/>
            <person name="Goodwin S."/>
            <person name="Spatafora J."/>
            <person name="Crous P."/>
            <person name="Grigoriev I."/>
        </authorList>
    </citation>
    <scope>NUCLEOTIDE SEQUENCE</scope>
    <source>
        <strain evidence="8">CBS 175.79</strain>
    </source>
</reference>
<dbReference type="Pfam" id="PF04082">
    <property type="entry name" value="Fungal_trans"/>
    <property type="match status" value="1"/>
</dbReference>
<dbReference type="Proteomes" id="UP000799778">
    <property type="component" value="Unassembled WGS sequence"/>
</dbReference>
<dbReference type="PROSITE" id="PS50048">
    <property type="entry name" value="ZN2_CY6_FUNGAL_2"/>
    <property type="match status" value="1"/>
</dbReference>
<feature type="region of interest" description="Disordered" evidence="6">
    <location>
        <begin position="89"/>
        <end position="118"/>
    </location>
</feature>
<evidence type="ECO:0000313" key="9">
    <source>
        <dbReference type="Proteomes" id="UP000799778"/>
    </source>
</evidence>
<evidence type="ECO:0000256" key="6">
    <source>
        <dbReference type="SAM" id="MobiDB-lite"/>
    </source>
</evidence>
<dbReference type="GO" id="GO:0006351">
    <property type="term" value="P:DNA-templated transcription"/>
    <property type="evidence" value="ECO:0007669"/>
    <property type="project" value="InterPro"/>
</dbReference>
<evidence type="ECO:0000256" key="2">
    <source>
        <dbReference type="ARBA" id="ARBA00022723"/>
    </source>
</evidence>
<dbReference type="RefSeq" id="XP_033379534.1">
    <property type="nucleotide sequence ID" value="XM_033523864.1"/>
</dbReference>
<dbReference type="OrthoDB" id="103349at2759"/>
<dbReference type="EMBL" id="ML978075">
    <property type="protein sequence ID" value="KAF2011195.1"/>
    <property type="molecule type" value="Genomic_DNA"/>
</dbReference>
<sequence length="486" mass="54881">MSDACDACSRLGFQCSFTQPAVLDGEQTNTTPTPRKRGARACDTCRLQRSKCSGESSGCERCVNLGLRCHYSLSVRRYKAADVRRNSTLSEESILPQRSQRDHGFGSPRSTGESPQKSLEVILRCDREIARQHVDAYFKYIYPIPLFSFLHHADFLRCYVQGKLSPALLLAVCGAASRFIGRASKHPERSKVWIERAEVMVFQTLGKPTIEIIQALMIVSLFHAHNHQNSKTFHYFALSVRMALYLKLHKDEHGLSFVEAECRRRLLWSMFIQDRFHAGGIPEYILLPVSILDHIRLPCVDQYFNGDIAVTTTTLHASVDPDAAFSMSAMLLRLFDIRNRILQYTKPLLDNSISPEMSLPQFQSFEQELDLFSCSLPPELQFSVREFQLRAFSPESTTFIVLQIYYHHCHCELYRLLNPGYREALPHSIVQSTSAEFVAYAQSKCLEHAVSIGEIVVTINGLAGGGPFVTDTSCFVALYQASCAIL</sequence>
<feature type="non-terminal residue" evidence="8">
    <location>
        <position position="486"/>
    </location>
</feature>
<dbReference type="CDD" id="cd00067">
    <property type="entry name" value="GAL4"/>
    <property type="match status" value="1"/>
</dbReference>
<dbReference type="GO" id="GO:0003677">
    <property type="term" value="F:DNA binding"/>
    <property type="evidence" value="ECO:0007669"/>
    <property type="project" value="InterPro"/>
</dbReference>
<comment type="subcellular location">
    <subcellularLocation>
        <location evidence="1">Nucleus</location>
    </subcellularLocation>
</comment>
<evidence type="ECO:0000256" key="3">
    <source>
        <dbReference type="ARBA" id="ARBA00023015"/>
    </source>
</evidence>
<dbReference type="InterPro" id="IPR007219">
    <property type="entry name" value="XnlR_reg_dom"/>
</dbReference>
<evidence type="ECO:0000259" key="7">
    <source>
        <dbReference type="PROSITE" id="PS50048"/>
    </source>
</evidence>
<feature type="domain" description="Zn(2)-C6 fungal-type" evidence="7">
    <location>
        <begin position="41"/>
        <end position="71"/>
    </location>
</feature>
<dbReference type="PANTHER" id="PTHR47338:SF7">
    <property type="entry name" value="ZN(II)2CYS6 TRANSCRIPTION FACTOR (EUROFUNG)"/>
    <property type="match status" value="1"/>
</dbReference>
<dbReference type="CDD" id="cd12148">
    <property type="entry name" value="fungal_TF_MHR"/>
    <property type="match status" value="1"/>
</dbReference>
<dbReference type="Pfam" id="PF00172">
    <property type="entry name" value="Zn_clus"/>
    <property type="match status" value="1"/>
</dbReference>
<organism evidence="8 9">
    <name type="scientific">Aaosphaeria arxii CBS 175.79</name>
    <dbReference type="NCBI Taxonomy" id="1450172"/>
    <lineage>
        <taxon>Eukaryota</taxon>
        <taxon>Fungi</taxon>
        <taxon>Dikarya</taxon>
        <taxon>Ascomycota</taxon>
        <taxon>Pezizomycotina</taxon>
        <taxon>Dothideomycetes</taxon>
        <taxon>Pleosporomycetidae</taxon>
        <taxon>Pleosporales</taxon>
        <taxon>Pleosporales incertae sedis</taxon>
        <taxon>Aaosphaeria</taxon>
    </lineage>
</organism>
<proteinExistence type="predicted"/>
<keyword evidence="2" id="KW-0479">Metal-binding</keyword>
<keyword evidence="3" id="KW-0805">Transcription regulation</keyword>
<dbReference type="GO" id="GO:0008270">
    <property type="term" value="F:zinc ion binding"/>
    <property type="evidence" value="ECO:0007669"/>
    <property type="project" value="InterPro"/>
</dbReference>
<dbReference type="AlphaFoldDB" id="A0A6A5XDI4"/>
<dbReference type="GeneID" id="54281261"/>
<dbReference type="PROSITE" id="PS00463">
    <property type="entry name" value="ZN2_CY6_FUNGAL_1"/>
    <property type="match status" value="1"/>
</dbReference>
<accession>A0A6A5XDI4</accession>
<dbReference type="InterPro" id="IPR050815">
    <property type="entry name" value="TF_fung"/>
</dbReference>
<keyword evidence="9" id="KW-1185">Reference proteome</keyword>
<evidence type="ECO:0000313" key="8">
    <source>
        <dbReference type="EMBL" id="KAF2011195.1"/>
    </source>
</evidence>
<feature type="compositionally biased region" description="Polar residues" evidence="6">
    <location>
        <begin position="108"/>
        <end position="117"/>
    </location>
</feature>
<dbReference type="SUPFAM" id="SSF57701">
    <property type="entry name" value="Zn2/Cys6 DNA-binding domain"/>
    <property type="match status" value="1"/>
</dbReference>
<dbReference type="SMART" id="SM00066">
    <property type="entry name" value="GAL4"/>
    <property type="match status" value="1"/>
</dbReference>
<gene>
    <name evidence="8" type="ORF">BU24DRAFT_355599</name>
</gene>
<keyword evidence="4" id="KW-0804">Transcription</keyword>
<evidence type="ECO:0000256" key="4">
    <source>
        <dbReference type="ARBA" id="ARBA00023163"/>
    </source>
</evidence>
<dbReference type="GO" id="GO:0000981">
    <property type="term" value="F:DNA-binding transcription factor activity, RNA polymerase II-specific"/>
    <property type="evidence" value="ECO:0007669"/>
    <property type="project" value="InterPro"/>
</dbReference>
<dbReference type="GO" id="GO:0005634">
    <property type="term" value="C:nucleus"/>
    <property type="evidence" value="ECO:0007669"/>
    <property type="project" value="UniProtKB-SubCell"/>
</dbReference>
<dbReference type="Gene3D" id="4.10.240.10">
    <property type="entry name" value="Zn(2)-C6 fungal-type DNA-binding domain"/>
    <property type="match status" value="1"/>
</dbReference>
<keyword evidence="5" id="KW-0539">Nucleus</keyword>
<evidence type="ECO:0000256" key="1">
    <source>
        <dbReference type="ARBA" id="ARBA00004123"/>
    </source>
</evidence>
<name>A0A6A5XDI4_9PLEO</name>
<protein>
    <recommendedName>
        <fullName evidence="7">Zn(2)-C6 fungal-type domain-containing protein</fullName>
    </recommendedName>
</protein>
<evidence type="ECO:0000256" key="5">
    <source>
        <dbReference type="ARBA" id="ARBA00023242"/>
    </source>
</evidence>
<dbReference type="InterPro" id="IPR036864">
    <property type="entry name" value="Zn2-C6_fun-type_DNA-bd_sf"/>
</dbReference>